<dbReference type="InterPro" id="IPR036291">
    <property type="entry name" value="NAD(P)-bd_dom_sf"/>
</dbReference>
<dbReference type="GO" id="GO:0004316">
    <property type="term" value="F:3-oxoacyl-[acyl-carrier-protein] reductase (NADPH) activity"/>
    <property type="evidence" value="ECO:0007669"/>
    <property type="project" value="UniProtKB-EC"/>
</dbReference>
<evidence type="ECO:0000256" key="4">
    <source>
        <dbReference type="SAM" id="MobiDB-lite"/>
    </source>
</evidence>
<proteinExistence type="inferred from homology"/>
<gene>
    <name evidence="5" type="ORF">HOLleu_38812</name>
</gene>
<keyword evidence="6" id="KW-1185">Reference proteome</keyword>
<dbReference type="EMBL" id="JAIZAY010000021">
    <property type="protein sequence ID" value="KAJ8021567.1"/>
    <property type="molecule type" value="Genomic_DNA"/>
</dbReference>
<dbReference type="AlphaFoldDB" id="A0A9Q0YK07"/>
<feature type="region of interest" description="Disordered" evidence="4">
    <location>
        <begin position="288"/>
        <end position="348"/>
    </location>
</feature>
<dbReference type="Pfam" id="PF00106">
    <property type="entry name" value="adh_short"/>
    <property type="match status" value="1"/>
</dbReference>
<feature type="region of interest" description="Disordered" evidence="4">
    <location>
        <begin position="42"/>
        <end position="161"/>
    </location>
</feature>
<evidence type="ECO:0000256" key="1">
    <source>
        <dbReference type="ARBA" id="ARBA00006484"/>
    </source>
</evidence>
<feature type="compositionally biased region" description="Basic residues" evidence="4">
    <location>
        <begin position="110"/>
        <end position="122"/>
    </location>
</feature>
<protein>
    <recommendedName>
        <fullName evidence="2">3-oxoacyl-[acyl-carrier-protein] reductase</fullName>
        <ecNumber evidence="2">1.1.1.100</ecNumber>
    </recommendedName>
</protein>
<feature type="region of interest" description="Disordered" evidence="4">
    <location>
        <begin position="187"/>
        <end position="206"/>
    </location>
</feature>
<dbReference type="OrthoDB" id="417891at2759"/>
<comment type="caution">
    <text evidence="5">The sequence shown here is derived from an EMBL/GenBank/DDBJ whole genome shotgun (WGS) entry which is preliminary data.</text>
</comment>
<comment type="similarity">
    <text evidence="1">Belongs to the short-chain dehydrogenases/reductases (SDR) family.</text>
</comment>
<dbReference type="SUPFAM" id="SSF51735">
    <property type="entry name" value="NAD(P)-binding Rossmann-fold domains"/>
    <property type="match status" value="1"/>
</dbReference>
<dbReference type="PRINTS" id="PR00081">
    <property type="entry name" value="GDHRDH"/>
</dbReference>
<accession>A0A9Q0YK07</accession>
<dbReference type="Proteomes" id="UP001152320">
    <property type="component" value="Chromosome 21"/>
</dbReference>
<dbReference type="Gene3D" id="3.40.50.720">
    <property type="entry name" value="NAD(P)-binding Rossmann-like Domain"/>
    <property type="match status" value="1"/>
</dbReference>
<evidence type="ECO:0000256" key="2">
    <source>
        <dbReference type="ARBA" id="ARBA00012948"/>
    </source>
</evidence>
<dbReference type="InterPro" id="IPR050259">
    <property type="entry name" value="SDR"/>
</dbReference>
<dbReference type="PANTHER" id="PTHR42879:SF2">
    <property type="entry name" value="3-OXOACYL-[ACYL-CARRIER-PROTEIN] REDUCTASE FABG"/>
    <property type="match status" value="1"/>
</dbReference>
<comment type="catalytic activity">
    <reaction evidence="3">
        <text>a (3R)-hydroxyacyl-[ACP] + NADP(+) = a 3-oxoacyl-[ACP] + NADPH + H(+)</text>
        <dbReference type="Rhea" id="RHEA:17397"/>
        <dbReference type="Rhea" id="RHEA-COMP:9916"/>
        <dbReference type="Rhea" id="RHEA-COMP:9945"/>
        <dbReference type="ChEBI" id="CHEBI:15378"/>
        <dbReference type="ChEBI" id="CHEBI:57783"/>
        <dbReference type="ChEBI" id="CHEBI:58349"/>
        <dbReference type="ChEBI" id="CHEBI:78776"/>
        <dbReference type="ChEBI" id="CHEBI:78827"/>
        <dbReference type="EC" id="1.1.1.100"/>
    </reaction>
</comment>
<feature type="region of interest" description="Disordered" evidence="4">
    <location>
        <begin position="448"/>
        <end position="469"/>
    </location>
</feature>
<reference evidence="5" key="1">
    <citation type="submission" date="2021-10" db="EMBL/GenBank/DDBJ databases">
        <title>Tropical sea cucumber genome reveals ecological adaptation and Cuvierian tubules defense mechanism.</title>
        <authorList>
            <person name="Chen T."/>
        </authorList>
    </citation>
    <scope>NUCLEOTIDE SEQUENCE</scope>
    <source>
        <strain evidence="5">Nanhai2018</strain>
        <tissue evidence="5">Muscle</tissue>
    </source>
</reference>
<dbReference type="InterPro" id="IPR002347">
    <property type="entry name" value="SDR_fam"/>
</dbReference>
<evidence type="ECO:0000313" key="6">
    <source>
        <dbReference type="Proteomes" id="UP001152320"/>
    </source>
</evidence>
<feature type="compositionally biased region" description="Basic and acidic residues" evidence="4">
    <location>
        <begin position="312"/>
        <end position="348"/>
    </location>
</feature>
<dbReference type="EC" id="1.1.1.100" evidence="2"/>
<feature type="compositionally biased region" description="Acidic residues" evidence="4">
    <location>
        <begin position="196"/>
        <end position="206"/>
    </location>
</feature>
<dbReference type="PRINTS" id="PR00080">
    <property type="entry name" value="SDRFAMILY"/>
</dbReference>
<dbReference type="PANTHER" id="PTHR42879">
    <property type="entry name" value="3-OXOACYL-(ACYL-CARRIER-PROTEIN) REDUCTASE"/>
    <property type="match status" value="1"/>
</dbReference>
<feature type="compositionally biased region" description="Basic and acidic residues" evidence="4">
    <location>
        <begin position="10"/>
        <end position="21"/>
    </location>
</feature>
<feature type="compositionally biased region" description="Basic and acidic residues" evidence="4">
    <location>
        <begin position="455"/>
        <end position="469"/>
    </location>
</feature>
<feature type="compositionally biased region" description="Acidic residues" evidence="4">
    <location>
        <begin position="302"/>
        <end position="311"/>
    </location>
</feature>
<evidence type="ECO:0000256" key="3">
    <source>
        <dbReference type="ARBA" id="ARBA00048508"/>
    </source>
</evidence>
<evidence type="ECO:0000313" key="5">
    <source>
        <dbReference type="EMBL" id="KAJ8021567.1"/>
    </source>
</evidence>
<sequence>MGCTLSKVSKNTETEVNDDHKARSRGLGYWIDKKRQAFVRLVRSSDPTPPQSEAYEESPNEIFKKPQLRRRERREIPETLVQNGAEKRATQRQHVKKVLSSSQEDISHHNTCRHRRRGKGLVKKQSPWQSVDDEHQGEDSSSDVSQLQEMKAEPDDDTPSFCQLHITSEEREAKAKGLAVLRRKAEYKRKQREAAADMEEGWDSEEEQRAYLAGKEWQEKRKRIDEWVEDGIREMKAMKLRQMMQKLKGAVRQKQDEVEGGMKMDLKEQSAYLEEMVMKQEKVLGGFMGEAETEDQMRKGEDEESEEEEEIVEKPRMGEKKTDKPLRFLEMEKRLKKEERQREEIKKAASAKMEKYFAARLEVRMQAVSERVRAEEERKREKALERCRQRRMEEKRRKEKVEMEAKKREEMQALEEAERRLERTQDHFSRASFDFQDSVDELTRRKVKKTGSLDTRQKESEKVKGKKGHVDPMEELDVAINELLAKDDVCSMEGLVALVTGSTAGIGAGIAKVLARRGCNIILSGLGSQKVIDECQAAVQSAGKGLISVHYLGADLQKPAEIQSMCEEALKLHPKGVDILVNNAGIQYVSPIEDFPIDKWNMITQINLTAAFLYIKHLLPQMKKKDWGRIVNIASAHGLVASINKSAYVASKHGLVGLTKEFLFHQMPSGKCLTAEEVGEFVAFLCSPGSENIQGSALSIDGGWTAR</sequence>
<organism evidence="5 6">
    <name type="scientific">Holothuria leucospilota</name>
    <name type="common">Black long sea cucumber</name>
    <name type="synonym">Mertensiothuria leucospilota</name>
    <dbReference type="NCBI Taxonomy" id="206669"/>
    <lineage>
        <taxon>Eukaryota</taxon>
        <taxon>Metazoa</taxon>
        <taxon>Echinodermata</taxon>
        <taxon>Eleutherozoa</taxon>
        <taxon>Echinozoa</taxon>
        <taxon>Holothuroidea</taxon>
        <taxon>Aspidochirotacea</taxon>
        <taxon>Aspidochirotida</taxon>
        <taxon>Holothuriidae</taxon>
        <taxon>Holothuria</taxon>
    </lineage>
</organism>
<name>A0A9Q0YK07_HOLLE</name>
<feature type="region of interest" description="Disordered" evidence="4">
    <location>
        <begin position="1"/>
        <end position="25"/>
    </location>
</feature>